<keyword evidence="1" id="KW-0413">Isomerase</keyword>
<name>A0A2A7NL52_9MYCO</name>
<dbReference type="InterPro" id="IPR046348">
    <property type="entry name" value="SIS_dom_sf"/>
</dbReference>
<comment type="caution">
    <text evidence="1">The sequence shown here is derived from an EMBL/GenBank/DDBJ whole genome shotgun (WGS) entry which is preliminary data.</text>
</comment>
<dbReference type="EMBL" id="PDCR01000078">
    <property type="protein sequence ID" value="PEG51063.1"/>
    <property type="molecule type" value="Genomic_DNA"/>
</dbReference>
<sequence length="70" mass="7816">MAGRIGTGDICTTPAWEALSRHHDAVAGQTLRELFAQDPRRGTEFTLTVGDLYIDYSKHRVTRETLDLLA</sequence>
<feature type="non-terminal residue" evidence="1">
    <location>
        <position position="70"/>
    </location>
</feature>
<evidence type="ECO:0000313" key="1">
    <source>
        <dbReference type="EMBL" id="PEG51063.1"/>
    </source>
</evidence>
<organism evidence="1 2">
    <name type="scientific">Mycolicibacterium diernhoferi</name>
    <dbReference type="NCBI Taxonomy" id="1801"/>
    <lineage>
        <taxon>Bacteria</taxon>
        <taxon>Bacillati</taxon>
        <taxon>Actinomycetota</taxon>
        <taxon>Actinomycetes</taxon>
        <taxon>Mycobacteriales</taxon>
        <taxon>Mycobacteriaceae</taxon>
        <taxon>Mycolicibacterium</taxon>
    </lineage>
</organism>
<accession>A0A2A7NL52</accession>
<dbReference type="GO" id="GO:0016853">
    <property type="term" value="F:isomerase activity"/>
    <property type="evidence" value="ECO:0007669"/>
    <property type="project" value="UniProtKB-KW"/>
</dbReference>
<dbReference type="Proteomes" id="UP000220340">
    <property type="component" value="Unassembled WGS sequence"/>
</dbReference>
<dbReference type="Gene3D" id="3.40.50.10490">
    <property type="entry name" value="Glucose-6-phosphate isomerase like protein, domain 1"/>
    <property type="match status" value="1"/>
</dbReference>
<gene>
    <name evidence="1" type="ORF">CRI78_28605</name>
</gene>
<dbReference type="GO" id="GO:1901135">
    <property type="term" value="P:carbohydrate derivative metabolic process"/>
    <property type="evidence" value="ECO:0007669"/>
    <property type="project" value="InterPro"/>
</dbReference>
<dbReference type="SUPFAM" id="SSF53697">
    <property type="entry name" value="SIS domain"/>
    <property type="match status" value="1"/>
</dbReference>
<dbReference type="GO" id="GO:0097367">
    <property type="term" value="F:carbohydrate derivative binding"/>
    <property type="evidence" value="ECO:0007669"/>
    <property type="project" value="InterPro"/>
</dbReference>
<keyword evidence="2" id="KW-1185">Reference proteome</keyword>
<dbReference type="AlphaFoldDB" id="A0A2A7NL52"/>
<evidence type="ECO:0000313" key="2">
    <source>
        <dbReference type="Proteomes" id="UP000220340"/>
    </source>
</evidence>
<reference evidence="1 2" key="1">
    <citation type="submission" date="2017-10" db="EMBL/GenBank/DDBJ databases">
        <title>The new phylogeny of genus Mycobacterium.</title>
        <authorList>
            <person name="Tortoli E."/>
            <person name="Trovato A."/>
            <person name="Cirillo D.M."/>
        </authorList>
    </citation>
    <scope>NUCLEOTIDE SEQUENCE [LARGE SCALE GENOMIC DNA]</scope>
    <source>
        <strain evidence="1 2">IP141170001</strain>
    </source>
</reference>
<proteinExistence type="predicted"/>
<protein>
    <submittedName>
        <fullName evidence="1">Glucose-6-phosphate isomerase</fullName>
    </submittedName>
</protein>